<dbReference type="EMBL" id="CAKLBY020000078">
    <property type="protein sequence ID" value="CAK7924853.1"/>
    <property type="molecule type" value="Genomic_DNA"/>
</dbReference>
<dbReference type="Proteomes" id="UP001162060">
    <property type="component" value="Unassembled WGS sequence"/>
</dbReference>
<name>A0AAV1TUV6_9STRA</name>
<dbReference type="AlphaFoldDB" id="A0AAV1TUV6"/>
<organism evidence="1 2">
    <name type="scientific">Peronospora matthiolae</name>
    <dbReference type="NCBI Taxonomy" id="2874970"/>
    <lineage>
        <taxon>Eukaryota</taxon>
        <taxon>Sar</taxon>
        <taxon>Stramenopiles</taxon>
        <taxon>Oomycota</taxon>
        <taxon>Peronosporomycetes</taxon>
        <taxon>Peronosporales</taxon>
        <taxon>Peronosporaceae</taxon>
        <taxon>Peronospora</taxon>
    </lineage>
</organism>
<protein>
    <submittedName>
        <fullName evidence="1">Uncharacterized protein</fullName>
    </submittedName>
</protein>
<evidence type="ECO:0000313" key="2">
    <source>
        <dbReference type="Proteomes" id="UP001162060"/>
    </source>
</evidence>
<accession>A0AAV1TUV6</accession>
<proteinExistence type="predicted"/>
<reference evidence="1" key="1">
    <citation type="submission" date="2024-01" db="EMBL/GenBank/DDBJ databases">
        <authorList>
            <person name="Webb A."/>
        </authorList>
    </citation>
    <scope>NUCLEOTIDE SEQUENCE</scope>
    <source>
        <strain evidence="1">Pm1</strain>
    </source>
</reference>
<sequence length="58" mass="6668">MIMTVETKEKKVVDNLEIAGPGRRFDVDLVERVLLLESEKCRLFLLWLLEIAAVCLHA</sequence>
<gene>
    <name evidence="1" type="ORF">PM001_LOCUS10003</name>
</gene>
<comment type="caution">
    <text evidence="1">The sequence shown here is derived from an EMBL/GenBank/DDBJ whole genome shotgun (WGS) entry which is preliminary data.</text>
</comment>
<evidence type="ECO:0000313" key="1">
    <source>
        <dbReference type="EMBL" id="CAK7924853.1"/>
    </source>
</evidence>